<accession>A0AAD6VNI2</accession>
<keyword evidence="3" id="KW-1185">Reference proteome</keyword>
<dbReference type="Proteomes" id="UP001219525">
    <property type="component" value="Unassembled WGS sequence"/>
</dbReference>
<reference evidence="2" key="1">
    <citation type="submission" date="2023-03" db="EMBL/GenBank/DDBJ databases">
        <title>Massive genome expansion in bonnet fungi (Mycena s.s.) driven by repeated elements and novel gene families across ecological guilds.</title>
        <authorList>
            <consortium name="Lawrence Berkeley National Laboratory"/>
            <person name="Harder C.B."/>
            <person name="Miyauchi S."/>
            <person name="Viragh M."/>
            <person name="Kuo A."/>
            <person name="Thoen E."/>
            <person name="Andreopoulos B."/>
            <person name="Lu D."/>
            <person name="Skrede I."/>
            <person name="Drula E."/>
            <person name="Henrissat B."/>
            <person name="Morin E."/>
            <person name="Kohler A."/>
            <person name="Barry K."/>
            <person name="LaButti K."/>
            <person name="Morin E."/>
            <person name="Salamov A."/>
            <person name="Lipzen A."/>
            <person name="Mereny Z."/>
            <person name="Hegedus B."/>
            <person name="Baldrian P."/>
            <person name="Stursova M."/>
            <person name="Weitz H."/>
            <person name="Taylor A."/>
            <person name="Grigoriev I.V."/>
            <person name="Nagy L.G."/>
            <person name="Martin F."/>
            <person name="Kauserud H."/>
        </authorList>
    </citation>
    <scope>NUCLEOTIDE SEQUENCE</scope>
    <source>
        <strain evidence="2">9144</strain>
    </source>
</reference>
<dbReference type="SUPFAM" id="SSF51735">
    <property type="entry name" value="NAD(P)-binding Rossmann-fold domains"/>
    <property type="match status" value="1"/>
</dbReference>
<name>A0AAD6VNI2_9AGAR</name>
<evidence type="ECO:0000313" key="3">
    <source>
        <dbReference type="Proteomes" id="UP001219525"/>
    </source>
</evidence>
<comment type="caution">
    <text evidence="2">The sequence shown here is derived from an EMBL/GenBank/DDBJ whole genome shotgun (WGS) entry which is preliminary data.</text>
</comment>
<feature type="domain" description="PRISE-like Rossmann-fold" evidence="1">
    <location>
        <begin position="92"/>
        <end position="305"/>
    </location>
</feature>
<dbReference type="CDD" id="cd08948">
    <property type="entry name" value="5beta-POR_like_SDR_a"/>
    <property type="match status" value="1"/>
</dbReference>
<dbReference type="PANTHER" id="PTHR32487:SF29">
    <property type="entry name" value="NAD-DEPENDENT EPIMERASE_DEHYDRATASE DOMAIN-CONTAINING PROTEIN"/>
    <property type="match status" value="1"/>
</dbReference>
<dbReference type="Gene3D" id="3.40.50.720">
    <property type="entry name" value="NAD(P)-binding Rossmann-like Domain"/>
    <property type="match status" value="1"/>
</dbReference>
<organism evidence="2 3">
    <name type="scientific">Mycena pura</name>
    <dbReference type="NCBI Taxonomy" id="153505"/>
    <lineage>
        <taxon>Eukaryota</taxon>
        <taxon>Fungi</taxon>
        <taxon>Dikarya</taxon>
        <taxon>Basidiomycota</taxon>
        <taxon>Agaricomycotina</taxon>
        <taxon>Agaricomycetes</taxon>
        <taxon>Agaricomycetidae</taxon>
        <taxon>Agaricales</taxon>
        <taxon>Marasmiineae</taxon>
        <taxon>Mycenaceae</taxon>
        <taxon>Mycena</taxon>
    </lineage>
</organism>
<evidence type="ECO:0000259" key="1">
    <source>
        <dbReference type="Pfam" id="PF22917"/>
    </source>
</evidence>
<dbReference type="AlphaFoldDB" id="A0AAD6VNI2"/>
<dbReference type="EMBL" id="JARJCW010000018">
    <property type="protein sequence ID" value="KAJ7215033.1"/>
    <property type="molecule type" value="Genomic_DNA"/>
</dbReference>
<proteinExistence type="predicted"/>
<dbReference type="PANTHER" id="PTHR32487">
    <property type="entry name" value="3-OXO-DELTA(4,5)-STEROID 5-BETA-REDUCTASE"/>
    <property type="match status" value="1"/>
</dbReference>
<sequence length="425" mass="47755">MPPTVYQVQSRGIYHGLPVFPPEIRGLTAVVTGSSGISGQDMIRALAASPERWSKIYCLSRRPPAVLPPQAEFVPLDFLQPPEKITEALQKHGVNKVDYVFFYSYIQLPSDPEKGLWSDAEGMCKINLELLSNFLSALKLGQLLPRRVMLQTGAKAYGTHIGPAPVPQEETDARIPIEPNFYYVQEDYLYSWCAENNVGWNTIRPAAILGAVPDAAMNLCFPIAVYAAVCRKLGQPLEYPADLNAWETPQDKSSSLLNGYLAEWAVLSEHTPNETFNASDGSAFTWGKFWPRLADKFGVKWKTPVLDDSAYTVTYSSATKIPRGFGPPKITRRRFTLAQWAKKPEVRQAWRELAEEHGLIEKELRDEDRIFGFADNTLANHVRTAFNMDKVRRMGFFGTVATAECMFEVFEDLAKLKMVPPIEKV</sequence>
<dbReference type="InterPro" id="IPR036291">
    <property type="entry name" value="NAD(P)-bd_dom_sf"/>
</dbReference>
<protein>
    <submittedName>
        <fullName evidence="2">NAD dependent epimerase/dehydratase family protein-like protein</fullName>
    </submittedName>
</protein>
<evidence type="ECO:0000313" key="2">
    <source>
        <dbReference type="EMBL" id="KAJ7215033.1"/>
    </source>
</evidence>
<dbReference type="Pfam" id="PF22917">
    <property type="entry name" value="PRISE"/>
    <property type="match status" value="1"/>
</dbReference>
<gene>
    <name evidence="2" type="ORF">GGX14DRAFT_443648</name>
</gene>
<dbReference type="InterPro" id="IPR055222">
    <property type="entry name" value="PRISE-like_Rossmann-fold"/>
</dbReference>